<organism evidence="1 2">
    <name type="scientific">Microbacterium hatanonis</name>
    <dbReference type="NCBI Taxonomy" id="404366"/>
    <lineage>
        <taxon>Bacteria</taxon>
        <taxon>Bacillati</taxon>
        <taxon>Actinomycetota</taxon>
        <taxon>Actinomycetes</taxon>
        <taxon>Micrococcales</taxon>
        <taxon>Microbacteriaceae</taxon>
        <taxon>Microbacterium</taxon>
    </lineage>
</organism>
<gene>
    <name evidence="1" type="ORF">FVP77_16050</name>
</gene>
<dbReference type="Proteomes" id="UP000321034">
    <property type="component" value="Unassembled WGS sequence"/>
</dbReference>
<protein>
    <submittedName>
        <fullName evidence="1">Uncharacterized protein</fullName>
    </submittedName>
</protein>
<evidence type="ECO:0000313" key="2">
    <source>
        <dbReference type="Proteomes" id="UP000321034"/>
    </source>
</evidence>
<accession>A0A5C8HZ67</accession>
<keyword evidence="2" id="KW-1185">Reference proteome</keyword>
<dbReference type="OrthoDB" id="63962at2"/>
<comment type="caution">
    <text evidence="1">The sequence shown here is derived from an EMBL/GenBank/DDBJ whole genome shotgun (WGS) entry which is preliminary data.</text>
</comment>
<evidence type="ECO:0000313" key="1">
    <source>
        <dbReference type="EMBL" id="TXK10354.1"/>
    </source>
</evidence>
<dbReference type="AlphaFoldDB" id="A0A5C8HZ67"/>
<dbReference type="EMBL" id="VRSV01000002">
    <property type="protein sequence ID" value="TXK10354.1"/>
    <property type="molecule type" value="Genomic_DNA"/>
</dbReference>
<name>A0A5C8HZ67_9MICO</name>
<sequence>MVVLNTHAPVIVCTLPGFAERVGPIGDLDVRPVELAETDHVVALLASYGGRRFVIAGAGAEAAVVAAVVQRLLSGEAPVFGLAGVVLAEPEGDLGAEAFDLPTLVLPADTTQLLHSASDTAPDGAEQAATAQIAGVVHHTFPRARVGELADFVTHEISSSPTVPEEWARLIASDRVDVEVRGILSRRALPDDAEYAPQVMDAAQLTLLREIADLVVPQDGPAIDLAARVDAQLARGEGDGWRNASLPPDPEAYRTGLAALADGWAGEETLRAAIEGELETGGAFDAAQLAAWLEDVRVDLVRQWLAHPATAAKAGFDGFATGGTVLPLRGFTELGSGTRDAWEPAEVNA</sequence>
<dbReference type="RefSeq" id="WP_147895529.1">
    <property type="nucleotide sequence ID" value="NZ_BAAANR010000001.1"/>
</dbReference>
<reference evidence="1 2" key="1">
    <citation type="submission" date="2019-08" db="EMBL/GenBank/DDBJ databases">
        <authorList>
            <person name="Dong K."/>
        </authorList>
    </citation>
    <scope>NUCLEOTIDE SEQUENCE [LARGE SCALE GENOMIC DNA]</scope>
    <source>
        <strain evidence="1 2">JCM14558</strain>
    </source>
</reference>
<proteinExistence type="predicted"/>